<dbReference type="Pfam" id="PF00111">
    <property type="entry name" value="Fer2"/>
    <property type="match status" value="1"/>
</dbReference>
<dbReference type="Proteomes" id="UP001500459">
    <property type="component" value="Unassembled WGS sequence"/>
</dbReference>
<evidence type="ECO:0000256" key="1">
    <source>
        <dbReference type="ARBA" id="ARBA00022630"/>
    </source>
</evidence>
<dbReference type="InterPro" id="IPR002346">
    <property type="entry name" value="Mopterin_DH_FAD-bd"/>
</dbReference>
<dbReference type="Pfam" id="PF01799">
    <property type="entry name" value="Fer2_2"/>
    <property type="match status" value="1"/>
</dbReference>
<sequence length="476" mass="52939">MIQFILNNHKIKTPLNAGVTLLDFIREHQQLKGTKTGCREGDCGACTILVGTPYGDEVSYESITSCISPLGNANGKHIVTIEGVNLPKELNTVQQAMTNNYATQCGFCTPGFVVSMTGFALRSFDVTQDENQTCNDAVSGNICRCTGYKSIEKAGFEVEKRLQQKDKNHQISWLIKEGFIPDYFKAIPQRLSALQDVNSSVVEQSVKNIKVASGTDLYVRHADKMAEQNVHLLVDETDLKGIFFSEGMCTLGVNTTVTEIIENKKLQRFFPGLKRFLKLVSSEPIRNMGTLGGNFVNASPIGDMSIFFLALDAILTIRREDGTERKIPFQSFHQNYKVYDLQKNEILKNISFEVLKANDFFNFEKVSKRTHLDIASVNTAAKISIADNIITQAHFSIGGAAAIPKYLYSTNKFLTGKAMEAKTITEAAKVMQSEISPISDVRGSSAYKRLLATQLFFAHFIELFPNQIEPDTLCTR</sequence>
<dbReference type="RefSeq" id="WP_344930136.1">
    <property type="nucleotide sequence ID" value="NZ_BAABCW010000022.1"/>
</dbReference>
<dbReference type="Gene3D" id="3.30.390.50">
    <property type="entry name" value="CO dehydrogenase flavoprotein, C-terminal domain"/>
    <property type="match status" value="1"/>
</dbReference>
<dbReference type="EMBL" id="BAABCW010000022">
    <property type="protein sequence ID" value="GAA3520050.1"/>
    <property type="molecule type" value="Genomic_DNA"/>
</dbReference>
<dbReference type="Gene3D" id="3.10.20.30">
    <property type="match status" value="1"/>
</dbReference>
<dbReference type="Pfam" id="PF00941">
    <property type="entry name" value="FAD_binding_5"/>
    <property type="match status" value="1"/>
</dbReference>
<keyword evidence="2" id="KW-0479">Metal-binding</keyword>
<dbReference type="InterPro" id="IPR036884">
    <property type="entry name" value="2Fe-2S-bd_dom_sf"/>
</dbReference>
<gene>
    <name evidence="8" type="primary">xdhA</name>
    <name evidence="8" type="ORF">GCM10022393_37860</name>
</gene>
<dbReference type="SUPFAM" id="SSF56176">
    <property type="entry name" value="FAD-binding/transporter-associated domain-like"/>
    <property type="match status" value="1"/>
</dbReference>
<evidence type="ECO:0000259" key="7">
    <source>
        <dbReference type="PROSITE" id="PS51387"/>
    </source>
</evidence>
<dbReference type="InterPro" id="IPR016166">
    <property type="entry name" value="FAD-bd_PCMH"/>
</dbReference>
<proteinExistence type="predicted"/>
<dbReference type="PANTHER" id="PTHR45444:SF3">
    <property type="entry name" value="XANTHINE DEHYDROGENASE"/>
    <property type="match status" value="1"/>
</dbReference>
<dbReference type="InterPro" id="IPR006058">
    <property type="entry name" value="2Fe2S_fd_BS"/>
</dbReference>
<reference evidence="9" key="1">
    <citation type="journal article" date="2019" name="Int. J. Syst. Evol. Microbiol.">
        <title>The Global Catalogue of Microorganisms (GCM) 10K type strain sequencing project: providing services to taxonomists for standard genome sequencing and annotation.</title>
        <authorList>
            <consortium name="The Broad Institute Genomics Platform"/>
            <consortium name="The Broad Institute Genome Sequencing Center for Infectious Disease"/>
            <person name="Wu L."/>
            <person name="Ma J."/>
        </authorList>
    </citation>
    <scope>NUCLEOTIDE SEQUENCE [LARGE SCALE GENOMIC DNA]</scope>
    <source>
        <strain evidence="9">JCM 17106</strain>
    </source>
</reference>
<dbReference type="InterPro" id="IPR012675">
    <property type="entry name" value="Beta-grasp_dom_sf"/>
</dbReference>
<dbReference type="InterPro" id="IPR016169">
    <property type="entry name" value="FAD-bd_PCMH_sub2"/>
</dbReference>
<dbReference type="CDD" id="cd00207">
    <property type="entry name" value="fer2"/>
    <property type="match status" value="1"/>
</dbReference>
<dbReference type="InterPro" id="IPR036318">
    <property type="entry name" value="FAD-bd_PCMH-like_sf"/>
</dbReference>
<feature type="domain" description="FAD-binding PCMH-type" evidence="7">
    <location>
        <begin position="176"/>
        <end position="357"/>
    </location>
</feature>
<dbReference type="InterPro" id="IPR016208">
    <property type="entry name" value="Ald_Oxase/xanthine_DH-like"/>
</dbReference>
<evidence type="ECO:0000256" key="3">
    <source>
        <dbReference type="ARBA" id="ARBA00022827"/>
    </source>
</evidence>
<accession>A0ABP6USP5</accession>
<protein>
    <submittedName>
        <fullName evidence="8">Xanthine dehydrogenase small subunit</fullName>
    </submittedName>
</protein>
<name>A0ABP6USP5_9FLAO</name>
<dbReference type="InterPro" id="IPR036010">
    <property type="entry name" value="2Fe-2S_ferredoxin-like_sf"/>
</dbReference>
<organism evidence="8 9">
    <name type="scientific">Aquimarina addita</name>
    <dbReference type="NCBI Taxonomy" id="870485"/>
    <lineage>
        <taxon>Bacteria</taxon>
        <taxon>Pseudomonadati</taxon>
        <taxon>Bacteroidota</taxon>
        <taxon>Flavobacteriia</taxon>
        <taxon>Flavobacteriales</taxon>
        <taxon>Flavobacteriaceae</taxon>
        <taxon>Aquimarina</taxon>
    </lineage>
</organism>
<dbReference type="PROSITE" id="PS51387">
    <property type="entry name" value="FAD_PCMH"/>
    <property type="match status" value="1"/>
</dbReference>
<dbReference type="SUPFAM" id="SSF55447">
    <property type="entry name" value="CO dehydrogenase flavoprotein C-terminal domain-like"/>
    <property type="match status" value="1"/>
</dbReference>
<dbReference type="InterPro" id="IPR036683">
    <property type="entry name" value="CO_DH_flav_C_dom_sf"/>
</dbReference>
<evidence type="ECO:0000313" key="8">
    <source>
        <dbReference type="EMBL" id="GAA3520050.1"/>
    </source>
</evidence>
<feature type="domain" description="2Fe-2S ferredoxin-type" evidence="6">
    <location>
        <begin position="1"/>
        <end position="84"/>
    </location>
</feature>
<evidence type="ECO:0000256" key="4">
    <source>
        <dbReference type="ARBA" id="ARBA00023002"/>
    </source>
</evidence>
<comment type="caution">
    <text evidence="8">The sequence shown here is derived from an EMBL/GenBank/DDBJ whole genome shotgun (WGS) entry which is preliminary data.</text>
</comment>
<dbReference type="PROSITE" id="PS51085">
    <property type="entry name" value="2FE2S_FER_2"/>
    <property type="match status" value="1"/>
</dbReference>
<dbReference type="SMART" id="SM01092">
    <property type="entry name" value="CO_deh_flav_C"/>
    <property type="match status" value="1"/>
</dbReference>
<evidence type="ECO:0000259" key="6">
    <source>
        <dbReference type="PROSITE" id="PS51085"/>
    </source>
</evidence>
<keyword evidence="9" id="KW-1185">Reference proteome</keyword>
<dbReference type="InterPro" id="IPR005107">
    <property type="entry name" value="CO_DH_flav_C"/>
</dbReference>
<dbReference type="PANTHER" id="PTHR45444">
    <property type="entry name" value="XANTHINE DEHYDROGENASE"/>
    <property type="match status" value="1"/>
</dbReference>
<dbReference type="Gene3D" id="3.30.465.10">
    <property type="match status" value="1"/>
</dbReference>
<keyword evidence="4" id="KW-0560">Oxidoreductase</keyword>
<dbReference type="SUPFAM" id="SSF54292">
    <property type="entry name" value="2Fe-2S ferredoxin-like"/>
    <property type="match status" value="1"/>
</dbReference>
<keyword evidence="1" id="KW-0285">Flavoprotein</keyword>
<evidence type="ECO:0000313" key="9">
    <source>
        <dbReference type="Proteomes" id="UP001500459"/>
    </source>
</evidence>
<keyword evidence="5" id="KW-0408">Iron</keyword>
<dbReference type="PROSITE" id="PS00197">
    <property type="entry name" value="2FE2S_FER_1"/>
    <property type="match status" value="1"/>
</dbReference>
<evidence type="ECO:0000256" key="5">
    <source>
        <dbReference type="ARBA" id="ARBA00023004"/>
    </source>
</evidence>
<dbReference type="SUPFAM" id="SSF47741">
    <property type="entry name" value="CO dehydrogenase ISP C-domain like"/>
    <property type="match status" value="1"/>
</dbReference>
<keyword evidence="3" id="KW-0274">FAD</keyword>
<dbReference type="Gene3D" id="1.10.150.120">
    <property type="entry name" value="[2Fe-2S]-binding domain"/>
    <property type="match status" value="1"/>
</dbReference>
<evidence type="ECO:0000256" key="2">
    <source>
        <dbReference type="ARBA" id="ARBA00022723"/>
    </source>
</evidence>
<dbReference type="InterPro" id="IPR002888">
    <property type="entry name" value="2Fe-2S-bd"/>
</dbReference>
<dbReference type="InterPro" id="IPR001041">
    <property type="entry name" value="2Fe-2S_ferredoxin-type"/>
</dbReference>
<dbReference type="Pfam" id="PF03450">
    <property type="entry name" value="CO_deh_flav_C"/>
    <property type="match status" value="1"/>
</dbReference>